<gene>
    <name evidence="1" type="ORF">HICCMSTLAB_LOCUS4232</name>
</gene>
<sequence length="358" mass="38671">MSGEEESKPYSLRKHGDAPYAAGLPIVKTRKPKFQFTSPQGVDRTADSGVGKSFYDYEISSDEDDLQPQGSVPVVLGNNAPVTPVVPTAPIAPILPVAPAAPIAPILPVAPVAPIAPVLPAAPIAPVPPVDPRNPVQRSNYENFRLAEQIIAQIVNQNPPLIANPGNILPVRVVPVADDMALAPNQNISLNDALAFVPKFEGNPGELLDFLKCCDEAKSVLPAGAEGNLVKLIYGGKLGVKVKASINSTLPANITELSEKLKKIYIPSKSLFQLQGELGRMFQKEGESVVDFVNRLRKKGREIVDDRKYPFKKLNRVENGVMYLPSRSESTLFVNVSNSELKEGFIPKLKICKGVFVT</sequence>
<proteinExistence type="predicted"/>
<dbReference type="EMBL" id="CAJNRD030001118">
    <property type="protein sequence ID" value="CAG5084926.1"/>
    <property type="molecule type" value="Genomic_DNA"/>
</dbReference>
<keyword evidence="2" id="KW-1185">Reference proteome</keyword>
<dbReference type="OrthoDB" id="7617012at2759"/>
<organism evidence="1 2">
    <name type="scientific">Cotesia congregata</name>
    <name type="common">Parasitoid wasp</name>
    <name type="synonym">Apanteles congregatus</name>
    <dbReference type="NCBI Taxonomy" id="51543"/>
    <lineage>
        <taxon>Eukaryota</taxon>
        <taxon>Metazoa</taxon>
        <taxon>Ecdysozoa</taxon>
        <taxon>Arthropoda</taxon>
        <taxon>Hexapoda</taxon>
        <taxon>Insecta</taxon>
        <taxon>Pterygota</taxon>
        <taxon>Neoptera</taxon>
        <taxon>Endopterygota</taxon>
        <taxon>Hymenoptera</taxon>
        <taxon>Apocrita</taxon>
        <taxon>Ichneumonoidea</taxon>
        <taxon>Braconidae</taxon>
        <taxon>Microgastrinae</taxon>
        <taxon>Cotesia</taxon>
    </lineage>
</organism>
<evidence type="ECO:0000313" key="1">
    <source>
        <dbReference type="EMBL" id="CAG5084926.1"/>
    </source>
</evidence>
<reference evidence="1" key="1">
    <citation type="submission" date="2021-04" db="EMBL/GenBank/DDBJ databases">
        <authorList>
            <person name="Chebbi M.A.C M."/>
        </authorList>
    </citation>
    <scope>NUCLEOTIDE SEQUENCE</scope>
</reference>
<dbReference type="Proteomes" id="UP000786811">
    <property type="component" value="Unassembled WGS sequence"/>
</dbReference>
<evidence type="ECO:0008006" key="3">
    <source>
        <dbReference type="Google" id="ProtNLM"/>
    </source>
</evidence>
<comment type="caution">
    <text evidence="1">The sequence shown here is derived from an EMBL/GenBank/DDBJ whole genome shotgun (WGS) entry which is preliminary data.</text>
</comment>
<accession>A0A8J2MDT4</accession>
<protein>
    <recommendedName>
        <fullName evidence="3">Retrotransposon gag domain-containing protein</fullName>
    </recommendedName>
</protein>
<evidence type="ECO:0000313" key="2">
    <source>
        <dbReference type="Proteomes" id="UP000786811"/>
    </source>
</evidence>
<dbReference type="AlphaFoldDB" id="A0A8J2MDT4"/>
<name>A0A8J2MDT4_COTCN</name>